<gene>
    <name evidence="8" type="primary">nhaA</name>
    <name evidence="8" type="ORF">OdinLCB4_006850</name>
</gene>
<feature type="transmembrane region" description="Helical" evidence="6">
    <location>
        <begin position="299"/>
        <end position="319"/>
    </location>
</feature>
<dbReference type="InterPro" id="IPR023485">
    <property type="entry name" value="Ptyr_pPase"/>
</dbReference>
<evidence type="ECO:0000313" key="8">
    <source>
        <dbReference type="EMBL" id="WEU40182.1"/>
    </source>
</evidence>
<feature type="transmembrane region" description="Helical" evidence="6">
    <location>
        <begin position="270"/>
        <end position="287"/>
    </location>
</feature>
<dbReference type="InterPro" id="IPR004670">
    <property type="entry name" value="NhaA"/>
</dbReference>
<dbReference type="NCBIfam" id="TIGR00773">
    <property type="entry name" value="NhaA"/>
    <property type="match status" value="1"/>
</dbReference>
<dbReference type="EMBL" id="CP091871">
    <property type="protein sequence ID" value="WEU40182.1"/>
    <property type="molecule type" value="Genomic_DNA"/>
</dbReference>
<reference evidence="8" key="2">
    <citation type="journal article" date="2022" name="Nat. Microbiol.">
        <title>A closed Candidatus Odinarchaeum chromosome exposes Asgard archaeal viruses.</title>
        <authorList>
            <person name="Tamarit D."/>
            <person name="Caceres E.F."/>
            <person name="Krupovic M."/>
            <person name="Nijland R."/>
            <person name="Eme L."/>
            <person name="Robinson N.P."/>
            <person name="Ettema T.J.G."/>
        </authorList>
    </citation>
    <scope>NUCLEOTIDE SEQUENCE</scope>
    <source>
        <strain evidence="8">LCB_4</strain>
    </source>
</reference>
<organism evidence="8 9">
    <name type="scientific">Odinarchaeota yellowstonii (strain LCB_4)</name>
    <dbReference type="NCBI Taxonomy" id="1841599"/>
    <lineage>
        <taxon>Archaea</taxon>
        <taxon>Promethearchaeati</taxon>
        <taxon>Candidatus Odinarchaeota</taxon>
        <taxon>Candidatus Odinarchaeia</taxon>
        <taxon>Candidatus Odinarchaeales</taxon>
        <taxon>Candidatus Odinarchaeaceae</taxon>
        <taxon>Candidatus Odinarchaeum</taxon>
    </lineage>
</organism>
<dbReference type="PANTHER" id="PTHR30341:SF0">
    <property type="entry name" value="NA(+)_H(+) ANTIPORTER NHAA"/>
    <property type="match status" value="1"/>
</dbReference>
<dbReference type="AlphaFoldDB" id="A0AAF0IBQ4"/>
<dbReference type="InterPro" id="IPR036196">
    <property type="entry name" value="Ptyr_pPase_sf"/>
</dbReference>
<dbReference type="SUPFAM" id="SSF52788">
    <property type="entry name" value="Phosphotyrosine protein phosphatases I"/>
    <property type="match status" value="1"/>
</dbReference>
<accession>A0AAF0IBQ4</accession>
<dbReference type="Pfam" id="PF06965">
    <property type="entry name" value="Na_H_antiport_1"/>
    <property type="match status" value="1"/>
</dbReference>
<sequence>MSERKKSVLFISTFNSARSQIAEALLNNLYGDFYEAYSAGLKPTDIHPLAVKVMNEIGIDISGKKPKSIDEFAGSMIFDYVVTLCDEDFEVCPYFPGGKNYIHKSIDASFQLEGKSELYIADFRRMRDEIKSFIINTFKPEVAAGKPIREVLELRKIPDKFLKYLRKVEPIERISAPFRRFIELESSSGILLISCIVVALLLSNVLGYLYLDVWELEISLSVYVFTVTKPLRLWFNEGLMALFFLLVGLELKREFLVGELTTMKKIALPAFAALGGMIFPIIIYSALNMGGVGEPGWGIPMATDIAIVLGVATLIGRGIPDSLKVFLASFAIIDDIGAVIAIALFYPSELYLPAFIVIAVFTASLVAVNYLGAKNMILYFVLGVGLWFGFLESGVEPALAGLILALTIPAKRALGSTEFLDVCYASIEELEKSVPISKREIDAERDMTVNVIDKACDMTVPLLVRIQQIIHPWVGFLIIPLFILANTGVDLWGLDLGFILTQPVTLGVVAGLFLGKQIGITLFSYISVKTKLASLPSGVGWRHIYGAALLGGIGFTMSLFISHLAFTASALLDMAKIGILLGSLISGLAGWIYFKLIAKVK</sequence>
<dbReference type="GO" id="GO:0005886">
    <property type="term" value="C:plasma membrane"/>
    <property type="evidence" value="ECO:0007669"/>
    <property type="project" value="UniProtKB-SubCell"/>
</dbReference>
<feature type="transmembrane region" description="Helical" evidence="6">
    <location>
        <begin position="352"/>
        <end position="372"/>
    </location>
</feature>
<feature type="domain" description="Phosphotyrosine protein phosphatase I" evidence="7">
    <location>
        <begin position="6"/>
        <end position="140"/>
    </location>
</feature>
<reference evidence="8" key="1">
    <citation type="journal article" date="2017" name="Nature">
        <title>Asgard archaea illuminate the origin of eukaryotic cellular complexity.</title>
        <authorList>
            <person name="Zaremba-Niedzwiedzka K."/>
            <person name="Caceres E.F."/>
            <person name="Saw J.H."/>
            <person name="Backstrom D."/>
            <person name="Juzokaite L."/>
            <person name="Vancaester E."/>
            <person name="Seitz K.W."/>
            <person name="Anantharaman K."/>
            <person name="Starnawski P."/>
            <person name="Kjeldsen K.U."/>
            <person name="Scott M.B."/>
            <person name="Nunoura T."/>
            <person name="Banfield J.F."/>
            <person name="Schramm A."/>
            <person name="Baker B.J."/>
            <person name="Spang A."/>
            <person name="Ettema T.J.G."/>
        </authorList>
    </citation>
    <scope>NUCLEOTIDE SEQUENCE</scope>
    <source>
        <strain evidence="8">LCB_4</strain>
    </source>
</reference>
<dbReference type="PANTHER" id="PTHR30341">
    <property type="entry name" value="SODIUM ION/PROTON ANTIPORTER NHAA-RELATED"/>
    <property type="match status" value="1"/>
</dbReference>
<dbReference type="InterPro" id="IPR023171">
    <property type="entry name" value="Na/H_antiporter_dom_sf"/>
</dbReference>
<evidence type="ECO:0000256" key="2">
    <source>
        <dbReference type="ARBA" id="ARBA00022475"/>
    </source>
</evidence>
<feature type="transmembrane region" description="Helical" evidence="6">
    <location>
        <begin position="506"/>
        <end position="526"/>
    </location>
</feature>
<dbReference type="Gene3D" id="3.40.50.2300">
    <property type="match status" value="1"/>
</dbReference>
<name>A0AAF0IBQ4_ODILC</name>
<dbReference type="Proteomes" id="UP000186851">
    <property type="component" value="Chromosome"/>
</dbReference>
<comment type="subcellular location">
    <subcellularLocation>
        <location evidence="1">Cell inner membrane</location>
        <topology evidence="1">Multi-pass membrane protein</topology>
    </subcellularLocation>
</comment>
<evidence type="ECO:0000256" key="5">
    <source>
        <dbReference type="ARBA" id="ARBA00023136"/>
    </source>
</evidence>
<proteinExistence type="inferred from homology"/>
<evidence type="ECO:0000313" key="9">
    <source>
        <dbReference type="Proteomes" id="UP000186851"/>
    </source>
</evidence>
<feature type="transmembrane region" description="Helical" evidence="6">
    <location>
        <begin position="189"/>
        <end position="211"/>
    </location>
</feature>
<dbReference type="HAMAP" id="MF_01844">
    <property type="entry name" value="NhaA"/>
    <property type="match status" value="1"/>
</dbReference>
<evidence type="ECO:0000256" key="4">
    <source>
        <dbReference type="ARBA" id="ARBA00022989"/>
    </source>
</evidence>
<feature type="transmembrane region" description="Helical" evidence="6">
    <location>
        <begin position="231"/>
        <end position="249"/>
    </location>
</feature>
<feature type="transmembrane region" description="Helical" evidence="6">
    <location>
        <begin position="473"/>
        <end position="494"/>
    </location>
</feature>
<keyword evidence="3 6" id="KW-0812">Transmembrane</keyword>
<evidence type="ECO:0000259" key="7">
    <source>
        <dbReference type="SMART" id="SM00226"/>
    </source>
</evidence>
<keyword evidence="5 6" id="KW-0472">Membrane</keyword>
<evidence type="ECO:0000256" key="1">
    <source>
        <dbReference type="ARBA" id="ARBA00004429"/>
    </source>
</evidence>
<dbReference type="GO" id="GO:0006885">
    <property type="term" value="P:regulation of pH"/>
    <property type="evidence" value="ECO:0007669"/>
    <property type="project" value="InterPro"/>
</dbReference>
<dbReference type="KEGG" id="oyw:OdinLCB4_006850"/>
<feature type="transmembrane region" description="Helical" evidence="6">
    <location>
        <begin position="547"/>
        <end position="571"/>
    </location>
</feature>
<dbReference type="SMART" id="SM00226">
    <property type="entry name" value="LMWPc"/>
    <property type="match status" value="1"/>
</dbReference>
<keyword evidence="2" id="KW-1003">Cell membrane</keyword>
<dbReference type="GO" id="GO:0015385">
    <property type="term" value="F:sodium:proton antiporter activity"/>
    <property type="evidence" value="ECO:0007669"/>
    <property type="project" value="TreeGrafter"/>
</dbReference>
<dbReference type="Gene3D" id="1.20.1530.10">
    <property type="entry name" value="Na+/H+ antiporter like domain"/>
    <property type="match status" value="1"/>
</dbReference>
<evidence type="ECO:0000256" key="3">
    <source>
        <dbReference type="ARBA" id="ARBA00022692"/>
    </source>
</evidence>
<protein>
    <submittedName>
        <fullName evidence="8">Na+/H+ antiporter NhaA</fullName>
    </submittedName>
</protein>
<dbReference type="CDD" id="cd16345">
    <property type="entry name" value="LMWP_ArsC"/>
    <property type="match status" value="1"/>
</dbReference>
<feature type="transmembrane region" description="Helical" evidence="6">
    <location>
        <begin position="577"/>
        <end position="594"/>
    </location>
</feature>
<dbReference type="Pfam" id="PF01451">
    <property type="entry name" value="LMWPc"/>
    <property type="match status" value="1"/>
</dbReference>
<evidence type="ECO:0000256" key="6">
    <source>
        <dbReference type="SAM" id="Phobius"/>
    </source>
</evidence>
<keyword evidence="4 6" id="KW-1133">Transmembrane helix</keyword>
<feature type="transmembrane region" description="Helical" evidence="6">
    <location>
        <begin position="326"/>
        <end position="346"/>
    </location>
</feature>